<evidence type="ECO:0000256" key="1">
    <source>
        <dbReference type="ARBA" id="ARBA00004141"/>
    </source>
</evidence>
<evidence type="ECO:0000256" key="4">
    <source>
        <dbReference type="ARBA" id="ARBA00023136"/>
    </source>
</evidence>
<feature type="transmembrane region" description="Helical" evidence="6">
    <location>
        <begin position="222"/>
        <end position="243"/>
    </location>
</feature>
<evidence type="ECO:0000256" key="2">
    <source>
        <dbReference type="ARBA" id="ARBA00022692"/>
    </source>
</evidence>
<dbReference type="GO" id="GO:0022857">
    <property type="term" value="F:transmembrane transporter activity"/>
    <property type="evidence" value="ECO:0007669"/>
    <property type="project" value="InterPro"/>
</dbReference>
<dbReference type="Pfam" id="PF07690">
    <property type="entry name" value="MFS_1"/>
    <property type="match status" value="1"/>
</dbReference>
<feature type="transmembrane region" description="Helical" evidence="6">
    <location>
        <begin position="321"/>
        <end position="344"/>
    </location>
</feature>
<keyword evidence="2 6" id="KW-0812">Transmembrane</keyword>
<dbReference type="InterPro" id="IPR011701">
    <property type="entry name" value="MFS"/>
</dbReference>
<dbReference type="STRING" id="1314776.A0A166HV20"/>
<reference evidence="8 9" key="1">
    <citation type="journal article" date="2016" name="Mol. Biol. Evol.">
        <title>Comparative Genomics of Early-Diverging Mushroom-Forming Fungi Provides Insights into the Origins of Lignocellulose Decay Capabilities.</title>
        <authorList>
            <person name="Nagy L.G."/>
            <person name="Riley R."/>
            <person name="Tritt A."/>
            <person name="Adam C."/>
            <person name="Daum C."/>
            <person name="Floudas D."/>
            <person name="Sun H."/>
            <person name="Yadav J.S."/>
            <person name="Pangilinan J."/>
            <person name="Larsson K.H."/>
            <person name="Matsuura K."/>
            <person name="Barry K."/>
            <person name="Labutti K."/>
            <person name="Kuo R."/>
            <person name="Ohm R.A."/>
            <person name="Bhattacharya S.S."/>
            <person name="Shirouzu T."/>
            <person name="Yoshinaga Y."/>
            <person name="Martin F.M."/>
            <person name="Grigoriev I.V."/>
            <person name="Hibbett D.S."/>
        </authorList>
    </citation>
    <scope>NUCLEOTIDE SEQUENCE [LARGE SCALE GENOMIC DNA]</scope>
    <source>
        <strain evidence="8 9">HHB10207 ss-3</strain>
    </source>
</reference>
<feature type="transmembrane region" description="Helical" evidence="6">
    <location>
        <begin position="95"/>
        <end position="116"/>
    </location>
</feature>
<evidence type="ECO:0000313" key="9">
    <source>
        <dbReference type="Proteomes" id="UP000076798"/>
    </source>
</evidence>
<accession>A0A166HV20</accession>
<feature type="transmembrane region" description="Helical" evidence="6">
    <location>
        <begin position="497"/>
        <end position="519"/>
    </location>
</feature>
<dbReference type="PANTHER" id="PTHR23502:SF134">
    <property type="entry name" value="MAJOR FACILITATOR SUPERFAMILY (MFS) PROFILE DOMAIN-CONTAINING PROTEIN-RELATED"/>
    <property type="match status" value="1"/>
</dbReference>
<evidence type="ECO:0000313" key="8">
    <source>
        <dbReference type="EMBL" id="KZT43108.1"/>
    </source>
</evidence>
<dbReference type="EMBL" id="KV428009">
    <property type="protein sequence ID" value="KZT43108.1"/>
    <property type="molecule type" value="Genomic_DNA"/>
</dbReference>
<evidence type="ECO:0000256" key="6">
    <source>
        <dbReference type="SAM" id="Phobius"/>
    </source>
</evidence>
<comment type="subcellular location">
    <subcellularLocation>
        <location evidence="1">Membrane</location>
        <topology evidence="1">Multi-pass membrane protein</topology>
    </subcellularLocation>
</comment>
<feature type="transmembrane region" description="Helical" evidence="6">
    <location>
        <begin position="460"/>
        <end position="485"/>
    </location>
</feature>
<feature type="transmembrane region" description="Helical" evidence="6">
    <location>
        <begin position="364"/>
        <end position="383"/>
    </location>
</feature>
<dbReference type="CDD" id="cd17323">
    <property type="entry name" value="MFS_Tpo1_MDR_like"/>
    <property type="match status" value="1"/>
</dbReference>
<dbReference type="PANTHER" id="PTHR23502">
    <property type="entry name" value="MAJOR FACILITATOR SUPERFAMILY"/>
    <property type="match status" value="1"/>
</dbReference>
<evidence type="ECO:0000256" key="5">
    <source>
        <dbReference type="SAM" id="MobiDB-lite"/>
    </source>
</evidence>
<dbReference type="GO" id="GO:0005886">
    <property type="term" value="C:plasma membrane"/>
    <property type="evidence" value="ECO:0007669"/>
    <property type="project" value="TreeGrafter"/>
</dbReference>
<feature type="compositionally biased region" description="Basic and acidic residues" evidence="5">
    <location>
        <begin position="1"/>
        <end position="13"/>
    </location>
</feature>
<feature type="transmembrane region" description="Helical" evidence="6">
    <location>
        <begin position="429"/>
        <end position="453"/>
    </location>
</feature>
<feature type="transmembrane region" description="Helical" evidence="6">
    <location>
        <begin position="188"/>
        <end position="210"/>
    </location>
</feature>
<organism evidence="8 9">
    <name type="scientific">Sistotremastrum suecicum HHB10207 ss-3</name>
    <dbReference type="NCBI Taxonomy" id="1314776"/>
    <lineage>
        <taxon>Eukaryota</taxon>
        <taxon>Fungi</taxon>
        <taxon>Dikarya</taxon>
        <taxon>Basidiomycota</taxon>
        <taxon>Agaricomycotina</taxon>
        <taxon>Agaricomycetes</taxon>
        <taxon>Sistotremastrales</taxon>
        <taxon>Sistotremastraceae</taxon>
        <taxon>Sistotremastrum</taxon>
    </lineage>
</organism>
<keyword evidence="3 6" id="KW-1133">Transmembrane helix</keyword>
<dbReference type="InterPro" id="IPR036259">
    <property type="entry name" value="MFS_trans_sf"/>
</dbReference>
<dbReference type="AlphaFoldDB" id="A0A166HV20"/>
<feature type="transmembrane region" description="Helical" evidence="6">
    <location>
        <begin position="404"/>
        <end position="423"/>
    </location>
</feature>
<dbReference type="Proteomes" id="UP000076798">
    <property type="component" value="Unassembled WGS sequence"/>
</dbReference>
<feature type="transmembrane region" description="Helical" evidence="6">
    <location>
        <begin position="128"/>
        <end position="151"/>
    </location>
</feature>
<dbReference type="InterPro" id="IPR020846">
    <property type="entry name" value="MFS_dom"/>
</dbReference>
<dbReference type="OrthoDB" id="5376138at2759"/>
<keyword evidence="9" id="KW-1185">Reference proteome</keyword>
<dbReference type="Gene3D" id="1.20.1250.20">
    <property type="entry name" value="MFS general substrate transporter like domains"/>
    <property type="match status" value="1"/>
</dbReference>
<feature type="domain" description="Major facilitator superfamily (MFS) profile" evidence="7">
    <location>
        <begin position="97"/>
        <end position="524"/>
    </location>
</feature>
<feature type="region of interest" description="Disordered" evidence="5">
    <location>
        <begin position="1"/>
        <end position="35"/>
    </location>
</feature>
<dbReference type="PROSITE" id="PS50850">
    <property type="entry name" value="MFS"/>
    <property type="match status" value="1"/>
</dbReference>
<gene>
    <name evidence="8" type="ORF">SISSUDRAFT_1014573</name>
</gene>
<feature type="transmembrane region" description="Helical" evidence="6">
    <location>
        <begin position="255"/>
        <end position="274"/>
    </location>
</feature>
<feature type="transmembrane region" description="Helical" evidence="6">
    <location>
        <begin position="163"/>
        <end position="182"/>
    </location>
</feature>
<dbReference type="FunFam" id="1.20.1250.20:FF:000082">
    <property type="entry name" value="MFS multidrug transporter, putative"/>
    <property type="match status" value="1"/>
</dbReference>
<dbReference type="SUPFAM" id="SSF103473">
    <property type="entry name" value="MFS general substrate transporter"/>
    <property type="match status" value="1"/>
</dbReference>
<evidence type="ECO:0000256" key="3">
    <source>
        <dbReference type="ARBA" id="ARBA00022989"/>
    </source>
</evidence>
<evidence type="ECO:0000259" key="7">
    <source>
        <dbReference type="PROSITE" id="PS50850"/>
    </source>
</evidence>
<keyword evidence="4 6" id="KW-0472">Membrane</keyword>
<proteinExistence type="predicted"/>
<protein>
    <submittedName>
        <fullName evidence="8">MFS general substrate transporter</fullName>
    </submittedName>
</protein>
<feature type="compositionally biased region" description="Acidic residues" evidence="5">
    <location>
        <begin position="23"/>
        <end position="33"/>
    </location>
</feature>
<sequence length="539" mass="59588">MEHSQPKAMKSESDLSDIVDPRIEEDEISESISDDLTRTISNREIPQESLEKDPLDHIYVGPCFSPSVRTHLPLQVEFTHDDPRNPFNFSRARKWAITLTACAVTGVSASASSSIASGDTSMQRDLSATHLQVALSVSTYALGFALVPLVTAPLSEEFGRQPLYIVSGTIFMLMHVALALAPNIQAVIVFRCIQGCVGATGATVVGGSVADLWKPHERGLPMSVFSLAAIGATGLGPVLGGLIEQNPHLQWRWIQWIHVIFAGLSLLSVIFIMGETRGGVLLKREARRLRKTTGDSRYRARVEDEKVSLRTMIYYSATRPLYLLFTEPVVASVSLWIGFAWGIVYGQIESIGFVFRTLYGFNDAQAGLCFLPMSLGALIGFLLNFYQDKLYTKHVHRRGPEARLFLACAAGAFFPIGCLIYAWTSFSFVPWIGPCIGLTVFTVAVFTIYLSVFSYLADCYLIYASSALAAQSLCRNLAAVAFPLFTDQMYTRLTFPWASTLLGCIAWLMAPIPLVLFFWGPQLRARSRFASRLREMQGK</sequence>
<name>A0A166HV20_9AGAM</name>